<dbReference type="EMBL" id="SRLO01000483">
    <property type="protein sequence ID" value="TNN54474.1"/>
    <property type="molecule type" value="Genomic_DNA"/>
</dbReference>
<evidence type="ECO:0000313" key="2">
    <source>
        <dbReference type="Proteomes" id="UP000314294"/>
    </source>
</evidence>
<evidence type="ECO:0000313" key="1">
    <source>
        <dbReference type="EMBL" id="TNN54474.1"/>
    </source>
</evidence>
<protein>
    <submittedName>
        <fullName evidence="1">Uncharacterized protein</fullName>
    </submittedName>
</protein>
<proteinExistence type="predicted"/>
<accession>A0A4Z2GNZ5</accession>
<reference evidence="1 2" key="1">
    <citation type="submission" date="2019-03" db="EMBL/GenBank/DDBJ databases">
        <title>First draft genome of Liparis tanakae, snailfish: a comprehensive survey of snailfish specific genes.</title>
        <authorList>
            <person name="Kim W."/>
            <person name="Song I."/>
            <person name="Jeong J.-H."/>
            <person name="Kim D."/>
            <person name="Kim S."/>
            <person name="Ryu S."/>
            <person name="Song J.Y."/>
            <person name="Lee S.K."/>
        </authorList>
    </citation>
    <scope>NUCLEOTIDE SEQUENCE [LARGE SCALE GENOMIC DNA]</scope>
    <source>
        <tissue evidence="1">Muscle</tissue>
    </source>
</reference>
<dbReference type="Proteomes" id="UP000314294">
    <property type="component" value="Unassembled WGS sequence"/>
</dbReference>
<comment type="caution">
    <text evidence="1">The sequence shown here is derived from an EMBL/GenBank/DDBJ whole genome shotgun (WGS) entry which is preliminary data.</text>
</comment>
<name>A0A4Z2GNZ5_9TELE</name>
<dbReference type="AlphaFoldDB" id="A0A4Z2GNZ5"/>
<sequence length="92" mass="10629">MAPHTSDCFLWNGRRGERDASRGREKKACGREGGSTHELLREMSLWEDSCLTLEETMAGWGMPVACKLWWGGTMCGGNLEERRLCKWSEWYR</sequence>
<gene>
    <name evidence="1" type="ORF">EYF80_035312</name>
</gene>
<keyword evidence="2" id="KW-1185">Reference proteome</keyword>
<organism evidence="1 2">
    <name type="scientific">Liparis tanakae</name>
    <name type="common">Tanaka's snailfish</name>
    <dbReference type="NCBI Taxonomy" id="230148"/>
    <lineage>
        <taxon>Eukaryota</taxon>
        <taxon>Metazoa</taxon>
        <taxon>Chordata</taxon>
        <taxon>Craniata</taxon>
        <taxon>Vertebrata</taxon>
        <taxon>Euteleostomi</taxon>
        <taxon>Actinopterygii</taxon>
        <taxon>Neopterygii</taxon>
        <taxon>Teleostei</taxon>
        <taxon>Neoteleostei</taxon>
        <taxon>Acanthomorphata</taxon>
        <taxon>Eupercaria</taxon>
        <taxon>Perciformes</taxon>
        <taxon>Cottioidei</taxon>
        <taxon>Cottales</taxon>
        <taxon>Liparidae</taxon>
        <taxon>Liparis</taxon>
    </lineage>
</organism>